<comment type="catalytic activity">
    <reaction evidence="31">
        <text>N,N-dimethylaniline + NADPH + O2 + H(+) = N,N-dimethylaniline N-oxide + NADP(+) + H2O</text>
        <dbReference type="Rhea" id="RHEA:24468"/>
        <dbReference type="ChEBI" id="CHEBI:15377"/>
        <dbReference type="ChEBI" id="CHEBI:15378"/>
        <dbReference type="ChEBI" id="CHEBI:15379"/>
        <dbReference type="ChEBI" id="CHEBI:16269"/>
        <dbReference type="ChEBI" id="CHEBI:17735"/>
        <dbReference type="ChEBI" id="CHEBI:57783"/>
        <dbReference type="ChEBI" id="CHEBI:58349"/>
        <dbReference type="EC" id="1.14.13.8"/>
    </reaction>
    <physiologicalReaction direction="left-to-right" evidence="31">
        <dbReference type="Rhea" id="RHEA:24469"/>
    </physiologicalReaction>
</comment>
<evidence type="ECO:0000256" key="18">
    <source>
        <dbReference type="ARBA" id="ARBA00045722"/>
    </source>
</evidence>
<dbReference type="GO" id="GO:0050660">
    <property type="term" value="F:flavin adenine dinucleotide binding"/>
    <property type="evidence" value="ECO:0007669"/>
    <property type="project" value="InterPro"/>
</dbReference>
<dbReference type="GO" id="GO:0050661">
    <property type="term" value="F:NADP binding"/>
    <property type="evidence" value="ECO:0007669"/>
    <property type="project" value="InterPro"/>
</dbReference>
<evidence type="ECO:0000256" key="29">
    <source>
        <dbReference type="ARBA" id="ARBA00048989"/>
    </source>
</evidence>
<evidence type="ECO:0000256" key="16">
    <source>
        <dbReference type="ARBA" id="ARBA00023098"/>
    </source>
</evidence>
<evidence type="ECO:0000256" key="10">
    <source>
        <dbReference type="ARBA" id="ARBA00022827"/>
    </source>
</evidence>
<comment type="similarity">
    <text evidence="4 33 34">Belongs to the FMO family.</text>
</comment>
<dbReference type="PANTHER" id="PTHR23023">
    <property type="entry name" value="DIMETHYLANILINE MONOOXYGENASE"/>
    <property type="match status" value="1"/>
</dbReference>
<keyword evidence="16" id="KW-0443">Lipid metabolism</keyword>
<evidence type="ECO:0000256" key="24">
    <source>
        <dbReference type="ARBA" id="ARBA00047864"/>
    </source>
</evidence>
<evidence type="ECO:0000256" key="26">
    <source>
        <dbReference type="ARBA" id="ARBA00048041"/>
    </source>
</evidence>
<proteinExistence type="inferred from homology"/>
<feature type="transmembrane region" description="Helical" evidence="35">
    <location>
        <begin position="512"/>
        <end position="532"/>
    </location>
</feature>
<comment type="subcellular location">
    <subcellularLocation>
        <location evidence="2">Endoplasmic reticulum membrane</location>
        <topology evidence="2">Single-pass membrane protein</topology>
    </subcellularLocation>
    <subcellularLocation>
        <location evidence="3">Microsome membrane</location>
    </subcellularLocation>
</comment>
<keyword evidence="11" id="KW-0492">Microsome</keyword>
<dbReference type="InterPro" id="IPR050346">
    <property type="entry name" value="FMO-like"/>
</dbReference>
<keyword evidence="13 35" id="KW-1133">Transmembrane helix</keyword>
<evidence type="ECO:0000256" key="35">
    <source>
        <dbReference type="SAM" id="Phobius"/>
    </source>
</evidence>
<keyword evidence="8 35" id="KW-0812">Transmembrane</keyword>
<evidence type="ECO:0000256" key="19">
    <source>
        <dbReference type="ARBA" id="ARBA00045957"/>
    </source>
</evidence>
<keyword evidence="15 33" id="KW-0503">Monooxygenase</keyword>
<dbReference type="PIRSF" id="PIRSF000332">
    <property type="entry name" value="FMO"/>
    <property type="match status" value="1"/>
</dbReference>
<comment type="catalytic activity">
    <reaction evidence="25">
        <text>hexan-3-one + NADPH + O2 + H(+) = ethyl butanoate + NADP(+) + H2O</text>
        <dbReference type="Rhea" id="RHEA:54844"/>
        <dbReference type="ChEBI" id="CHEBI:15377"/>
        <dbReference type="ChEBI" id="CHEBI:15378"/>
        <dbReference type="ChEBI" id="CHEBI:15379"/>
        <dbReference type="ChEBI" id="CHEBI:57783"/>
        <dbReference type="ChEBI" id="CHEBI:58349"/>
        <dbReference type="ChEBI" id="CHEBI:88764"/>
        <dbReference type="ChEBI" id="CHEBI:89891"/>
    </reaction>
    <physiologicalReaction direction="left-to-right" evidence="25">
        <dbReference type="Rhea" id="RHEA:54845"/>
    </physiologicalReaction>
</comment>
<keyword evidence="10 33" id="KW-0274">FAD</keyword>
<evidence type="ECO:0000256" key="28">
    <source>
        <dbReference type="ARBA" id="ARBA00048459"/>
    </source>
</evidence>
<evidence type="ECO:0000256" key="31">
    <source>
        <dbReference type="ARBA" id="ARBA00049443"/>
    </source>
</evidence>
<evidence type="ECO:0000256" key="14">
    <source>
        <dbReference type="ARBA" id="ARBA00023002"/>
    </source>
</evidence>
<dbReference type="InterPro" id="IPR036188">
    <property type="entry name" value="FAD/NAD-bd_sf"/>
</dbReference>
<evidence type="ECO:0000313" key="36">
    <source>
        <dbReference type="EMBL" id="GBM72159.1"/>
    </source>
</evidence>
<comment type="catalytic activity">
    <reaction evidence="23">
        <text>sulcatone + NADPH + O2 + H(+) = 4-methylpent-3-en-1-yl acetate + NADP(+) + H2O</text>
        <dbReference type="Rhea" id="RHEA:54864"/>
        <dbReference type="ChEBI" id="CHEBI:15377"/>
        <dbReference type="ChEBI" id="CHEBI:15378"/>
        <dbReference type="ChEBI" id="CHEBI:15379"/>
        <dbReference type="ChEBI" id="CHEBI:16310"/>
        <dbReference type="ChEBI" id="CHEBI:57783"/>
        <dbReference type="ChEBI" id="CHEBI:58349"/>
        <dbReference type="ChEBI" id="CHEBI:138373"/>
    </reaction>
    <physiologicalReaction direction="left-to-right" evidence="23">
        <dbReference type="Rhea" id="RHEA:54865"/>
    </physiologicalReaction>
</comment>
<dbReference type="GO" id="GO:0006629">
    <property type="term" value="P:lipid metabolic process"/>
    <property type="evidence" value="ECO:0007669"/>
    <property type="project" value="UniProtKB-KW"/>
</dbReference>
<dbReference type="GO" id="GO:0034899">
    <property type="term" value="F:trimethylamine monooxygenase activity"/>
    <property type="evidence" value="ECO:0007669"/>
    <property type="project" value="UniProtKB-EC"/>
</dbReference>
<evidence type="ECO:0000256" key="34">
    <source>
        <dbReference type="RuleBase" id="RU361177"/>
    </source>
</evidence>
<evidence type="ECO:0000256" key="25">
    <source>
        <dbReference type="ARBA" id="ARBA00047977"/>
    </source>
</evidence>
<evidence type="ECO:0000256" key="1">
    <source>
        <dbReference type="ARBA" id="ARBA00001974"/>
    </source>
</evidence>
<dbReference type="GO" id="GO:0004499">
    <property type="term" value="F:N,N-dimethylaniline monooxygenase activity"/>
    <property type="evidence" value="ECO:0007669"/>
    <property type="project" value="UniProtKB-UniRule"/>
</dbReference>
<evidence type="ECO:0000256" key="3">
    <source>
        <dbReference type="ARBA" id="ARBA00004524"/>
    </source>
</evidence>
<evidence type="ECO:0000256" key="27">
    <source>
        <dbReference type="ARBA" id="ARBA00048088"/>
    </source>
</evidence>
<comment type="catalytic activity">
    <reaction evidence="20">
        <text>hypotaurine + NADH + O2 + H(+) = taurine + NAD(+) + H2O</text>
        <dbReference type="Rhea" id="RHEA:74111"/>
        <dbReference type="ChEBI" id="CHEBI:15377"/>
        <dbReference type="ChEBI" id="CHEBI:15378"/>
        <dbReference type="ChEBI" id="CHEBI:15379"/>
        <dbReference type="ChEBI" id="CHEBI:57540"/>
        <dbReference type="ChEBI" id="CHEBI:57853"/>
        <dbReference type="ChEBI" id="CHEBI:57945"/>
        <dbReference type="ChEBI" id="CHEBI:507393"/>
        <dbReference type="EC" id="1.14.13.8"/>
    </reaction>
    <physiologicalReaction direction="left-to-right" evidence="20">
        <dbReference type="Rhea" id="RHEA:74112"/>
    </physiologicalReaction>
</comment>
<evidence type="ECO:0000256" key="32">
    <source>
        <dbReference type="ARBA" id="ARBA00049475"/>
    </source>
</evidence>
<dbReference type="InterPro" id="IPR020946">
    <property type="entry name" value="Flavin_mOase-like"/>
</dbReference>
<dbReference type="Gene3D" id="3.50.50.60">
    <property type="entry name" value="FAD/NAD(P)-binding domain"/>
    <property type="match status" value="2"/>
</dbReference>
<dbReference type="GO" id="GO:0005789">
    <property type="term" value="C:endoplasmic reticulum membrane"/>
    <property type="evidence" value="ECO:0007669"/>
    <property type="project" value="UniProtKB-SubCell"/>
</dbReference>
<dbReference type="PRINTS" id="PR01125">
    <property type="entry name" value="FMOXYGENASE5"/>
</dbReference>
<keyword evidence="17 33" id="KW-0472">Membrane</keyword>
<accession>A0A4Y2I4L7</accession>
<evidence type="ECO:0000256" key="12">
    <source>
        <dbReference type="ARBA" id="ARBA00022857"/>
    </source>
</evidence>
<organism evidence="36 37">
    <name type="scientific">Araneus ventricosus</name>
    <name type="common">Orbweaver spider</name>
    <name type="synonym">Epeira ventricosa</name>
    <dbReference type="NCBI Taxonomy" id="182803"/>
    <lineage>
        <taxon>Eukaryota</taxon>
        <taxon>Metazoa</taxon>
        <taxon>Ecdysozoa</taxon>
        <taxon>Arthropoda</taxon>
        <taxon>Chelicerata</taxon>
        <taxon>Arachnida</taxon>
        <taxon>Araneae</taxon>
        <taxon>Araneomorphae</taxon>
        <taxon>Entelegynae</taxon>
        <taxon>Araneoidea</taxon>
        <taxon>Araneidae</taxon>
        <taxon>Araneus</taxon>
    </lineage>
</organism>
<dbReference type="GO" id="GO:0047822">
    <property type="term" value="F:hypotaurine monooxygenase activity"/>
    <property type="evidence" value="ECO:0007669"/>
    <property type="project" value="RHEA"/>
</dbReference>
<keyword evidence="14 33" id="KW-0560">Oxidoreductase</keyword>
<comment type="catalytic activity">
    <reaction evidence="32">
        <text>octan-3-one + NADPH + O2 + H(+) = pentyl propanoate + NADP(+) + H2O</text>
        <dbReference type="Rhea" id="RHEA:54840"/>
        <dbReference type="ChEBI" id="CHEBI:15377"/>
        <dbReference type="ChEBI" id="CHEBI:15378"/>
        <dbReference type="ChEBI" id="CHEBI:15379"/>
        <dbReference type="ChEBI" id="CHEBI:57783"/>
        <dbReference type="ChEBI" id="CHEBI:58349"/>
        <dbReference type="ChEBI" id="CHEBI:80946"/>
        <dbReference type="ChEBI" id="CHEBI:87373"/>
    </reaction>
    <physiologicalReaction direction="left-to-right" evidence="32">
        <dbReference type="Rhea" id="RHEA:54841"/>
    </physiologicalReaction>
</comment>
<dbReference type="Pfam" id="PF00743">
    <property type="entry name" value="FMO-like"/>
    <property type="match status" value="1"/>
</dbReference>
<evidence type="ECO:0000256" key="7">
    <source>
        <dbReference type="ARBA" id="ARBA00022630"/>
    </source>
</evidence>
<keyword evidence="9 33" id="KW-0256">Endoplasmic reticulum</keyword>
<evidence type="ECO:0000256" key="20">
    <source>
        <dbReference type="ARBA" id="ARBA00047338"/>
    </source>
</evidence>
<comment type="catalytic activity">
    <reaction evidence="27">
        <text>trimethylamine + NADPH + O2 = trimethylamine N-oxide + NADP(+) + H2O</text>
        <dbReference type="Rhea" id="RHEA:31979"/>
        <dbReference type="ChEBI" id="CHEBI:15377"/>
        <dbReference type="ChEBI" id="CHEBI:15379"/>
        <dbReference type="ChEBI" id="CHEBI:15724"/>
        <dbReference type="ChEBI" id="CHEBI:57783"/>
        <dbReference type="ChEBI" id="CHEBI:58349"/>
        <dbReference type="ChEBI" id="CHEBI:58389"/>
        <dbReference type="EC" id="1.14.13.148"/>
    </reaction>
    <physiologicalReaction direction="left-to-right" evidence="27">
        <dbReference type="Rhea" id="RHEA:31980"/>
    </physiologicalReaction>
</comment>
<evidence type="ECO:0000256" key="4">
    <source>
        <dbReference type="ARBA" id="ARBA00009183"/>
    </source>
</evidence>
<evidence type="ECO:0000256" key="8">
    <source>
        <dbReference type="ARBA" id="ARBA00022692"/>
    </source>
</evidence>
<comment type="catalytic activity">
    <reaction evidence="28">
        <text>octan-3-one + NADPH + O2 + H(+) = ethyl hexanoate + NADP(+) + H2O</text>
        <dbReference type="Rhea" id="RHEA:54856"/>
        <dbReference type="ChEBI" id="CHEBI:15377"/>
        <dbReference type="ChEBI" id="CHEBI:15378"/>
        <dbReference type="ChEBI" id="CHEBI:15379"/>
        <dbReference type="ChEBI" id="CHEBI:57783"/>
        <dbReference type="ChEBI" id="CHEBI:58349"/>
        <dbReference type="ChEBI" id="CHEBI:80946"/>
        <dbReference type="ChEBI" id="CHEBI:86055"/>
    </reaction>
    <physiologicalReaction direction="left-to-right" evidence="28">
        <dbReference type="Rhea" id="RHEA:54857"/>
    </physiologicalReaction>
</comment>
<keyword evidence="7 33" id="KW-0285">Flavoprotein</keyword>
<dbReference type="InterPro" id="IPR000960">
    <property type="entry name" value="Flavin_mOase"/>
</dbReference>
<dbReference type="SUPFAM" id="SSF51905">
    <property type="entry name" value="FAD/NAD(P)-binding domain"/>
    <property type="match status" value="2"/>
</dbReference>
<dbReference type="PRINTS" id="PR00370">
    <property type="entry name" value="FMOXYGENASE"/>
</dbReference>
<evidence type="ECO:0000256" key="30">
    <source>
        <dbReference type="ARBA" id="ARBA00048990"/>
    </source>
</evidence>
<evidence type="ECO:0000256" key="5">
    <source>
        <dbReference type="ARBA" id="ARBA00022481"/>
    </source>
</evidence>
<comment type="cofactor">
    <cofactor evidence="1 33 34">
        <name>FAD</name>
        <dbReference type="ChEBI" id="CHEBI:57692"/>
    </cofactor>
</comment>
<dbReference type="InterPro" id="IPR002257">
    <property type="entry name" value="Flavin_mOase_5"/>
</dbReference>
<protein>
    <recommendedName>
        <fullName evidence="34">Flavin-containing monooxygenase</fullName>
        <ecNumber evidence="34">1.-.-.-</ecNumber>
    </recommendedName>
</protein>
<dbReference type="GO" id="GO:0016174">
    <property type="term" value="F:NAD(P)H oxidase H2O2-forming activity"/>
    <property type="evidence" value="ECO:0007669"/>
    <property type="project" value="UniProtKB-EC"/>
</dbReference>
<evidence type="ECO:0000256" key="21">
    <source>
        <dbReference type="ARBA" id="ARBA00047426"/>
    </source>
</evidence>
<dbReference type="OrthoDB" id="66881at2759"/>
<dbReference type="AlphaFoldDB" id="A0A4Y2I4L7"/>
<evidence type="ECO:0000313" key="37">
    <source>
        <dbReference type="Proteomes" id="UP000499080"/>
    </source>
</evidence>
<evidence type="ECO:0000256" key="15">
    <source>
        <dbReference type="ARBA" id="ARBA00023033"/>
    </source>
</evidence>
<gene>
    <name evidence="36" type="primary">FMO5_4</name>
    <name evidence="36" type="ORF">AVEN_256169_1</name>
</gene>
<comment type="function">
    <text evidence="18">Acts as a Baeyer-Villiger monooxygenase on a broad range of substrates. Catalyzes the insertion of an oxygen atom into a carbon-carbon bond adjacent to a carbonyl, which converts ketones to esters. Active on diverse carbonyl compounds, whereas soft nucleophiles are mostly non- or poorly reactive. In contrast with other forms of FMO it is non- or poorly active on 'classical' substrates such as drugs, pesticides, and dietary components containing soft nucleophilic heteroatoms. Able to oxidize drug molecules bearing a carbonyl group on an aliphatic chain, such as nabumetone and pentoxifylline. Also, in the absence of substrates, shows slow but yet significant NADPH oxidase activity. Acts as a positive modulator of cholesterol biosynthesis as well as glucose homeostasis, promoting metabolic aging via pleiotropic effects.</text>
</comment>
<dbReference type="FunFam" id="3.50.50.60:FF:000159">
    <property type="entry name" value="Dimethylaniline monooxygenase [N-oxide-forming]"/>
    <property type="match status" value="1"/>
</dbReference>
<evidence type="ECO:0000256" key="11">
    <source>
        <dbReference type="ARBA" id="ARBA00022848"/>
    </source>
</evidence>
<sequence length="553" mass="62722">MAHSKRIAIIGAGPSGLTAIKCCKEEGFIPICYELTGALGGLWRYHEEDIDGVSSLMRTTIINTSKEMSAYSDFPPPEEFPNFMHNRKMLEYIMLYAKAFDLLRHIRYHLEVTKIEPCKDNEANGRWTVTLRSTQTEAISREEFDGVMVCTGHHVYPNIPTFPGEQKFKGSIIHTHSLKTCERFDGQRILIVGIGNSAADAAVDCAFVAEQVYLSTRRGSWVMGRTGQDGKPYDLDLLRRRNVFLLKFLPFDLQCKFLENRLTFDHATYNLKPEHRILSAHPTMNDALPNCILSGKVIVKGDVERFEENGVVFAGEKSVTEVDSVILATGYEIKFPFLESSVISVKSNRVHLYKRIIPPNLKHPNLAFIGLIQPLGGFFPIAEMQCRWFVQILAGKLKLPAKKEMEKDIESKSRANKKRFVDTARHTIESDWLPYLDELAEMFGAKPNLLRLAVTDPKLFWTCFNGPCLPYQFRLQGPHSWPEARKAILTSEERVYAPFNSTGKKLCEKKGGFISGKILFLILAMCAACAMYSRNYRRFISVIPLYLNLKGIA</sequence>
<keyword evidence="6" id="KW-0597">Phosphoprotein</keyword>
<comment type="catalytic activity">
    <reaction evidence="26">
        <text>hypotaurine + NADPH + O2 + H(+) = taurine + NADP(+) + H2O</text>
        <dbReference type="Rhea" id="RHEA:69819"/>
        <dbReference type="ChEBI" id="CHEBI:15377"/>
        <dbReference type="ChEBI" id="CHEBI:15378"/>
        <dbReference type="ChEBI" id="CHEBI:15379"/>
        <dbReference type="ChEBI" id="CHEBI:57783"/>
        <dbReference type="ChEBI" id="CHEBI:57853"/>
        <dbReference type="ChEBI" id="CHEBI:58349"/>
        <dbReference type="ChEBI" id="CHEBI:507393"/>
        <dbReference type="EC" id="1.14.13.8"/>
    </reaction>
    <physiologicalReaction direction="left-to-right" evidence="26">
        <dbReference type="Rhea" id="RHEA:69820"/>
    </physiologicalReaction>
</comment>
<comment type="catalytic activity">
    <reaction evidence="22">
        <text>heptan-2-one + NADPH + O2 + H(+) = pentyl acetate + NADP(+) + H2O</text>
        <dbReference type="Rhea" id="RHEA:54836"/>
        <dbReference type="ChEBI" id="CHEBI:5672"/>
        <dbReference type="ChEBI" id="CHEBI:15377"/>
        <dbReference type="ChEBI" id="CHEBI:15378"/>
        <dbReference type="ChEBI" id="CHEBI:15379"/>
        <dbReference type="ChEBI" id="CHEBI:57783"/>
        <dbReference type="ChEBI" id="CHEBI:58349"/>
        <dbReference type="ChEBI" id="CHEBI:87362"/>
    </reaction>
    <physiologicalReaction direction="left-to-right" evidence="22">
        <dbReference type="Rhea" id="RHEA:54837"/>
    </physiologicalReaction>
</comment>
<comment type="function">
    <text evidence="19">Broad spectrum monooxygenase that catalyzes the oxygenation of a wide variety of nitrogen- and sulfur-containing compounds including xenobiotics. Catalyzes the S-oxygenation of hypotaurine to produce taurine, an organic osmolyte involved in cell volume regulation as well as a variety of cytoprotective and developmental processes. In vitro, catalyzes the N-oxygenation of trimethylamine (TMA) to produce trimethylamine N-oxide (TMAO) and could therefore participate to the detoxification of this compound that is generated by the action of gut microbiota from dietary precursors such as choline, choline containing compounds, betaine or L-carnitine.</text>
</comment>
<comment type="catalytic activity">
    <reaction evidence="29">
        <text>(2E)-geranial + NADPH + O2 + H(+) = (1E)-2,6-dimethylhepta-1,5-dien-1-yl formate + NADP(+) + H2O</text>
        <dbReference type="Rhea" id="RHEA:54860"/>
        <dbReference type="ChEBI" id="CHEBI:15377"/>
        <dbReference type="ChEBI" id="CHEBI:15378"/>
        <dbReference type="ChEBI" id="CHEBI:15379"/>
        <dbReference type="ChEBI" id="CHEBI:16980"/>
        <dbReference type="ChEBI" id="CHEBI:57783"/>
        <dbReference type="ChEBI" id="CHEBI:58349"/>
        <dbReference type="ChEBI" id="CHEBI:138375"/>
    </reaction>
    <physiologicalReaction direction="left-to-right" evidence="29">
        <dbReference type="Rhea" id="RHEA:54861"/>
    </physiologicalReaction>
</comment>
<evidence type="ECO:0000256" key="6">
    <source>
        <dbReference type="ARBA" id="ARBA00022553"/>
    </source>
</evidence>
<comment type="catalytic activity">
    <reaction evidence="24">
        <text>NADPH + O2 + H(+) = H2O2 + NADP(+)</text>
        <dbReference type="Rhea" id="RHEA:11260"/>
        <dbReference type="ChEBI" id="CHEBI:15378"/>
        <dbReference type="ChEBI" id="CHEBI:15379"/>
        <dbReference type="ChEBI" id="CHEBI:16240"/>
        <dbReference type="ChEBI" id="CHEBI:57783"/>
        <dbReference type="ChEBI" id="CHEBI:58349"/>
        <dbReference type="EC" id="1.6.3.1"/>
    </reaction>
    <physiologicalReaction direction="left-to-right" evidence="24">
        <dbReference type="Rhea" id="RHEA:11261"/>
    </physiologicalReaction>
</comment>
<comment type="catalytic activity">
    <reaction evidence="21">
        <text>hexan-3-one + NADPH + O2 + H(+) = propyl propanoate + NADP(+) + H2O</text>
        <dbReference type="Rhea" id="RHEA:54848"/>
        <dbReference type="ChEBI" id="CHEBI:15377"/>
        <dbReference type="ChEBI" id="CHEBI:15378"/>
        <dbReference type="ChEBI" id="CHEBI:15379"/>
        <dbReference type="ChEBI" id="CHEBI:57783"/>
        <dbReference type="ChEBI" id="CHEBI:58349"/>
        <dbReference type="ChEBI" id="CHEBI:89828"/>
        <dbReference type="ChEBI" id="CHEBI:89891"/>
    </reaction>
    <physiologicalReaction direction="left-to-right" evidence="21">
        <dbReference type="Rhea" id="RHEA:54849"/>
    </physiologicalReaction>
</comment>
<keyword evidence="12 33" id="KW-0521">NADP</keyword>
<evidence type="ECO:0000256" key="33">
    <source>
        <dbReference type="PIRNR" id="PIRNR000332"/>
    </source>
</evidence>
<evidence type="ECO:0000256" key="17">
    <source>
        <dbReference type="ARBA" id="ARBA00023136"/>
    </source>
</evidence>
<dbReference type="EC" id="1.-.-.-" evidence="34"/>
<keyword evidence="5" id="KW-0488">Methylation</keyword>
<comment type="catalytic activity">
    <reaction evidence="30">
        <text>heptan-4-one + NADPH + O2 + H(+) = propyl butanoate + NADP(+) + H2O</text>
        <dbReference type="Rhea" id="RHEA:54852"/>
        <dbReference type="ChEBI" id="CHEBI:15377"/>
        <dbReference type="ChEBI" id="CHEBI:15378"/>
        <dbReference type="ChEBI" id="CHEBI:15379"/>
        <dbReference type="ChEBI" id="CHEBI:57783"/>
        <dbReference type="ChEBI" id="CHEBI:58349"/>
        <dbReference type="ChEBI" id="CHEBI:89484"/>
        <dbReference type="ChEBI" id="CHEBI:89719"/>
    </reaction>
    <physiologicalReaction direction="left-to-right" evidence="30">
        <dbReference type="Rhea" id="RHEA:54853"/>
    </physiologicalReaction>
</comment>
<dbReference type="EMBL" id="BGPR01002360">
    <property type="protein sequence ID" value="GBM72159.1"/>
    <property type="molecule type" value="Genomic_DNA"/>
</dbReference>
<evidence type="ECO:0000256" key="2">
    <source>
        <dbReference type="ARBA" id="ARBA00004389"/>
    </source>
</evidence>
<dbReference type="Proteomes" id="UP000499080">
    <property type="component" value="Unassembled WGS sequence"/>
</dbReference>
<evidence type="ECO:0000256" key="22">
    <source>
        <dbReference type="ARBA" id="ARBA00047574"/>
    </source>
</evidence>
<keyword evidence="37" id="KW-1185">Reference proteome</keyword>
<evidence type="ECO:0000256" key="23">
    <source>
        <dbReference type="ARBA" id="ARBA00047855"/>
    </source>
</evidence>
<evidence type="ECO:0000256" key="13">
    <source>
        <dbReference type="ARBA" id="ARBA00022989"/>
    </source>
</evidence>
<comment type="caution">
    <text evidence="36">The sequence shown here is derived from an EMBL/GenBank/DDBJ whole genome shotgun (WGS) entry which is preliminary data.</text>
</comment>
<evidence type="ECO:0000256" key="9">
    <source>
        <dbReference type="ARBA" id="ARBA00022824"/>
    </source>
</evidence>
<reference evidence="36 37" key="1">
    <citation type="journal article" date="2019" name="Sci. Rep.">
        <title>Orb-weaving spider Araneus ventricosus genome elucidates the spidroin gene catalogue.</title>
        <authorList>
            <person name="Kono N."/>
            <person name="Nakamura H."/>
            <person name="Ohtoshi R."/>
            <person name="Moran D.A.P."/>
            <person name="Shinohara A."/>
            <person name="Yoshida Y."/>
            <person name="Fujiwara M."/>
            <person name="Mori M."/>
            <person name="Tomita M."/>
            <person name="Arakawa K."/>
        </authorList>
    </citation>
    <scope>NUCLEOTIDE SEQUENCE [LARGE SCALE GENOMIC DNA]</scope>
</reference>
<name>A0A4Y2I4L7_ARAVE</name>